<sequence>MRGAGMEKWLRTGREILFWVFAPLAKRVAIDAESTISDGPAPLGSLTFLITPAVIASPTSQSLPSPARFTIAV</sequence>
<dbReference type="Proteomes" id="UP000011086">
    <property type="component" value="Unassembled WGS sequence"/>
</dbReference>
<gene>
    <name evidence="1" type="ORF">OOU_Y34scaffold00216g24</name>
</gene>
<proteinExistence type="predicted"/>
<name>A0AA97PPI4_PYRO3</name>
<accession>A0AA97PPI4</accession>
<dbReference type="EMBL" id="JH793081">
    <property type="protein sequence ID" value="ELQ42316.1"/>
    <property type="molecule type" value="Genomic_DNA"/>
</dbReference>
<organism evidence="1">
    <name type="scientific">Pyricularia oryzae (strain Y34)</name>
    <name type="common">Rice blast fungus</name>
    <name type="synonym">Magnaporthe oryzae</name>
    <dbReference type="NCBI Taxonomy" id="1143189"/>
    <lineage>
        <taxon>Eukaryota</taxon>
        <taxon>Fungi</taxon>
        <taxon>Dikarya</taxon>
        <taxon>Ascomycota</taxon>
        <taxon>Pezizomycotina</taxon>
        <taxon>Sordariomycetes</taxon>
        <taxon>Sordariomycetidae</taxon>
        <taxon>Magnaporthales</taxon>
        <taxon>Pyriculariaceae</taxon>
        <taxon>Pyricularia</taxon>
    </lineage>
</organism>
<evidence type="ECO:0000313" key="1">
    <source>
        <dbReference type="EMBL" id="ELQ42316.1"/>
    </source>
</evidence>
<reference evidence="1" key="1">
    <citation type="journal article" date="2012" name="PLoS Genet.">
        <title>Comparative analysis of the genomes of two field isolates of the rice blast fungus Magnaporthe oryzae.</title>
        <authorList>
            <person name="Xue M."/>
            <person name="Yang J."/>
            <person name="Li Z."/>
            <person name="Hu S."/>
            <person name="Yao N."/>
            <person name="Dean R.A."/>
            <person name="Zhao W."/>
            <person name="Shen M."/>
            <person name="Zhang H."/>
            <person name="Li C."/>
            <person name="Liu L."/>
            <person name="Cao L."/>
            <person name="Xu X."/>
            <person name="Xing Y."/>
            <person name="Hsiang T."/>
            <person name="Zhang Z."/>
            <person name="Xu J.R."/>
            <person name="Peng Y.L."/>
        </authorList>
    </citation>
    <scope>NUCLEOTIDE SEQUENCE</scope>
    <source>
        <strain evidence="1">Y34</strain>
    </source>
</reference>
<protein>
    <submittedName>
        <fullName evidence="1">Uncharacterized protein</fullName>
    </submittedName>
</protein>
<dbReference type="AlphaFoldDB" id="A0AA97PPI4"/>